<dbReference type="Proteomes" id="UP001305606">
    <property type="component" value="Chromosome"/>
</dbReference>
<dbReference type="Gene3D" id="3.20.20.140">
    <property type="entry name" value="Metal-dependent hydrolases"/>
    <property type="match status" value="1"/>
</dbReference>
<protein>
    <submittedName>
        <fullName evidence="4">Amidohydrolase family protein</fullName>
    </submittedName>
</protein>
<evidence type="ECO:0000256" key="2">
    <source>
        <dbReference type="SAM" id="MobiDB-lite"/>
    </source>
</evidence>
<dbReference type="PANTHER" id="PTHR21240">
    <property type="entry name" value="2-AMINO-3-CARBOXYLMUCONATE-6-SEMIALDEHYDE DECARBOXYLASE"/>
    <property type="match status" value="1"/>
</dbReference>
<feature type="domain" description="Amidohydrolase-related" evidence="3">
    <location>
        <begin position="54"/>
        <end position="327"/>
    </location>
</feature>
<sequence length="355" mass="38627">MRNVIAIEEHWTTDGIDRALRARPVPSRDESVALNDSGDIPERLLDIGERRIAAMDAAGVDLQILSIAPPGTHGLPAREAIALSREANDRAGEAVSRYPTRLRAMTTLPMSDPDAAVTELERTANAPAHVGIMSYGRSGDRPLDDPAYDELLATAAALRRPVFIHPQIPPNAVRDASYRGFDPTVELALATFGWGWHMEAGLAALRLILRGTFDRHPDLQIVLGHWGEMLLFALDRVDSLSNVATGLDRRVAEYVRTNVHIATSGMLTPRLLRHALDFTSVDRILLSGDYPFHRLDTATLADFLGTLPDREDQHKIAYANAQALFRLEPSSSGPDGGTAPIGSLTGSRRSAPPPP</sequence>
<dbReference type="EMBL" id="CP117522">
    <property type="protein sequence ID" value="WNE96488.1"/>
    <property type="molecule type" value="Genomic_DNA"/>
</dbReference>
<dbReference type="SUPFAM" id="SSF51556">
    <property type="entry name" value="Metallo-dependent hydrolases"/>
    <property type="match status" value="1"/>
</dbReference>
<dbReference type="InterPro" id="IPR006680">
    <property type="entry name" value="Amidohydro-rel"/>
</dbReference>
<gene>
    <name evidence="4" type="ORF">PS467_14660</name>
</gene>
<dbReference type="InterPro" id="IPR032465">
    <property type="entry name" value="ACMSD"/>
</dbReference>
<name>A0ABY9UVH7_9ACTN</name>
<dbReference type="PANTHER" id="PTHR21240:SF30">
    <property type="entry name" value="AMIDOHYDROLASE-RELATED DOMAIN-CONTAINING PROTEIN-RELATED"/>
    <property type="match status" value="1"/>
</dbReference>
<accession>A0ABY9UVH7</accession>
<evidence type="ECO:0000313" key="5">
    <source>
        <dbReference type="Proteomes" id="UP001305606"/>
    </source>
</evidence>
<proteinExistence type="predicted"/>
<dbReference type="RefSeq" id="WP_311035661.1">
    <property type="nucleotide sequence ID" value="NZ_CP117522.1"/>
</dbReference>
<dbReference type="Pfam" id="PF04909">
    <property type="entry name" value="Amidohydro_2"/>
    <property type="match status" value="1"/>
</dbReference>
<feature type="region of interest" description="Disordered" evidence="2">
    <location>
        <begin position="327"/>
        <end position="355"/>
    </location>
</feature>
<organism evidence="4 5">
    <name type="scientific">Streptomyces luomodiensis</name>
    <dbReference type="NCBI Taxonomy" id="3026192"/>
    <lineage>
        <taxon>Bacteria</taxon>
        <taxon>Bacillati</taxon>
        <taxon>Actinomycetota</taxon>
        <taxon>Actinomycetes</taxon>
        <taxon>Kitasatosporales</taxon>
        <taxon>Streptomycetaceae</taxon>
        <taxon>Streptomyces</taxon>
    </lineage>
</organism>
<evidence type="ECO:0000259" key="3">
    <source>
        <dbReference type="Pfam" id="PF04909"/>
    </source>
</evidence>
<keyword evidence="5" id="KW-1185">Reference proteome</keyword>
<dbReference type="InterPro" id="IPR032466">
    <property type="entry name" value="Metal_Hydrolase"/>
</dbReference>
<evidence type="ECO:0000313" key="4">
    <source>
        <dbReference type="EMBL" id="WNE96488.1"/>
    </source>
</evidence>
<keyword evidence="1" id="KW-0456">Lyase</keyword>
<evidence type="ECO:0000256" key="1">
    <source>
        <dbReference type="ARBA" id="ARBA00023239"/>
    </source>
</evidence>
<reference evidence="4 5" key="1">
    <citation type="submission" date="2023-02" db="EMBL/GenBank/DDBJ databases">
        <title>Streptomyces sp. SCA4-21 with antifungal activity against Fusarium oxysporum f. sp. cubense, Streptomyces sp. SCA2-17 with antifungal activity against Fusarium oxysporum f. sp. cubense.</title>
        <authorList>
            <person name="Qi D."/>
        </authorList>
    </citation>
    <scope>NUCLEOTIDE SEQUENCE [LARGE SCALE GENOMIC DNA]</scope>
    <source>
        <strain evidence="4 5">SCA4-21</strain>
    </source>
</reference>